<keyword evidence="4" id="KW-0805">Transcription regulation</keyword>
<dbReference type="Pfam" id="PF23171">
    <property type="entry name" value="bHLH_HIF1A"/>
    <property type="match status" value="1"/>
</dbReference>
<organism evidence="13">
    <name type="scientific">Fopius arisanus</name>
    <dbReference type="NCBI Taxonomy" id="64838"/>
    <lineage>
        <taxon>Eukaryota</taxon>
        <taxon>Metazoa</taxon>
        <taxon>Ecdysozoa</taxon>
        <taxon>Arthropoda</taxon>
        <taxon>Hexapoda</taxon>
        <taxon>Insecta</taxon>
        <taxon>Pterygota</taxon>
        <taxon>Neoptera</taxon>
        <taxon>Endopterygota</taxon>
        <taxon>Hymenoptera</taxon>
        <taxon>Apocrita</taxon>
        <taxon>Ichneumonoidea</taxon>
        <taxon>Braconidae</taxon>
        <taxon>Opiinae</taxon>
        <taxon>Fopius</taxon>
    </lineage>
</organism>
<evidence type="ECO:0000256" key="8">
    <source>
        <dbReference type="ARBA" id="ARBA00023242"/>
    </source>
</evidence>
<dbReference type="InterPro" id="IPR011598">
    <property type="entry name" value="bHLH_dom"/>
</dbReference>
<dbReference type="GO" id="GO:0045944">
    <property type="term" value="P:positive regulation of transcription by RNA polymerase II"/>
    <property type="evidence" value="ECO:0007669"/>
    <property type="project" value="UniProtKB-ARBA"/>
</dbReference>
<protein>
    <submittedName>
        <fullName evidence="13">HIF1A protein</fullName>
    </submittedName>
</protein>
<dbReference type="InterPro" id="IPR001067">
    <property type="entry name" value="Nuc_translocat"/>
</dbReference>
<dbReference type="GO" id="GO:0005737">
    <property type="term" value="C:cytoplasm"/>
    <property type="evidence" value="ECO:0007669"/>
    <property type="project" value="InterPro"/>
</dbReference>
<evidence type="ECO:0000256" key="5">
    <source>
        <dbReference type="ARBA" id="ARBA00023125"/>
    </source>
</evidence>
<feature type="compositionally biased region" description="Basic residues" evidence="10">
    <location>
        <begin position="1"/>
        <end position="16"/>
    </location>
</feature>
<dbReference type="EMBL" id="GBYB01009416">
    <property type="protein sequence ID" value="JAG79183.1"/>
    <property type="molecule type" value="Transcribed_RNA"/>
</dbReference>
<feature type="region of interest" description="Disordered" evidence="10">
    <location>
        <begin position="480"/>
        <end position="515"/>
    </location>
</feature>
<dbReference type="GO" id="GO:0005667">
    <property type="term" value="C:transcription regulator complex"/>
    <property type="evidence" value="ECO:0007669"/>
    <property type="project" value="InterPro"/>
</dbReference>
<evidence type="ECO:0000259" key="12">
    <source>
        <dbReference type="PROSITE" id="PS50888"/>
    </source>
</evidence>
<keyword evidence="2" id="KW-0677">Repeat</keyword>
<feature type="compositionally biased region" description="Polar residues" evidence="10">
    <location>
        <begin position="631"/>
        <end position="644"/>
    </location>
</feature>
<name>A0A0C9RQD5_9HYME</name>
<feature type="compositionally biased region" description="Basic and acidic residues" evidence="10">
    <location>
        <begin position="17"/>
        <end position="30"/>
    </location>
</feature>
<dbReference type="InterPro" id="IPR036638">
    <property type="entry name" value="HLH_DNA-bd_sf"/>
</dbReference>
<evidence type="ECO:0000256" key="4">
    <source>
        <dbReference type="ARBA" id="ARBA00023015"/>
    </source>
</evidence>
<dbReference type="GO" id="GO:0071456">
    <property type="term" value="P:cellular response to hypoxia"/>
    <property type="evidence" value="ECO:0007669"/>
    <property type="project" value="TreeGrafter"/>
</dbReference>
<dbReference type="InterPro" id="IPR035965">
    <property type="entry name" value="PAS-like_dom_sf"/>
</dbReference>
<proteinExistence type="predicted"/>
<evidence type="ECO:0000256" key="1">
    <source>
        <dbReference type="ARBA" id="ARBA00004123"/>
    </source>
</evidence>
<dbReference type="Pfam" id="PF08447">
    <property type="entry name" value="PAS_3"/>
    <property type="match status" value="1"/>
</dbReference>
<dbReference type="PANTHER" id="PTHR23043:SF17">
    <property type="entry name" value="PROTEIN SIMILAR"/>
    <property type="match status" value="1"/>
</dbReference>
<dbReference type="SMART" id="SM00353">
    <property type="entry name" value="HLH"/>
    <property type="match status" value="1"/>
</dbReference>
<evidence type="ECO:0000256" key="9">
    <source>
        <dbReference type="ARBA" id="ARBA00023278"/>
    </source>
</evidence>
<evidence type="ECO:0000256" key="10">
    <source>
        <dbReference type="SAM" id="MobiDB-lite"/>
    </source>
</evidence>
<dbReference type="CDD" id="cd00130">
    <property type="entry name" value="PAS"/>
    <property type="match status" value="2"/>
</dbReference>
<comment type="subcellular location">
    <subcellularLocation>
        <location evidence="1">Nucleus</location>
    </subcellularLocation>
</comment>
<dbReference type="SMART" id="SM00091">
    <property type="entry name" value="PAS"/>
    <property type="match status" value="2"/>
</dbReference>
<dbReference type="Pfam" id="PF00989">
    <property type="entry name" value="PAS"/>
    <property type="match status" value="1"/>
</dbReference>
<keyword evidence="3" id="KW-0832">Ubl conjugation</keyword>
<dbReference type="Gene3D" id="3.30.450.20">
    <property type="entry name" value="PAS domain"/>
    <property type="match status" value="2"/>
</dbReference>
<dbReference type="PROSITE" id="PS50888">
    <property type="entry name" value="BHLH"/>
    <property type="match status" value="1"/>
</dbReference>
<gene>
    <name evidence="13" type="primary">HIF1A</name>
    <name evidence="13" type="ORF">g.49262</name>
</gene>
<dbReference type="FunFam" id="3.30.450.20:FF:000015">
    <property type="entry name" value="Hypoxia-inducible factor 1-alpha isoform 1"/>
    <property type="match status" value="1"/>
</dbReference>
<keyword evidence="6" id="KW-0010">Activator</keyword>
<dbReference type="Gene3D" id="4.10.280.10">
    <property type="entry name" value="Helix-loop-helix DNA-binding domain"/>
    <property type="match status" value="1"/>
</dbReference>
<dbReference type="AlphaFoldDB" id="A0A0C9RQD5"/>
<feature type="region of interest" description="Disordered" evidence="10">
    <location>
        <begin position="628"/>
        <end position="677"/>
    </location>
</feature>
<feature type="compositionally biased region" description="Polar residues" evidence="10">
    <location>
        <begin position="787"/>
        <end position="796"/>
    </location>
</feature>
<dbReference type="InterPro" id="IPR013655">
    <property type="entry name" value="PAS_fold_3"/>
</dbReference>
<evidence type="ECO:0000256" key="7">
    <source>
        <dbReference type="ARBA" id="ARBA00023163"/>
    </source>
</evidence>
<dbReference type="NCBIfam" id="TIGR00229">
    <property type="entry name" value="sensory_box"/>
    <property type="match status" value="1"/>
</dbReference>
<dbReference type="GO" id="GO:0005634">
    <property type="term" value="C:nucleus"/>
    <property type="evidence" value="ECO:0007669"/>
    <property type="project" value="UniProtKB-SubCell"/>
</dbReference>
<sequence length="1000" mass="110681">MDGKAKKPKEKRRNNEKRKEKSRDAARCRRSRETDIFAELAAELPISQDQAQHLDKASVMRLAIAYLKARSVVDGLAEPLTKAEKFSEMDTMCQEALDGFMLVLSNNGDMVYLSENVSDYLGIPQMDMMGQSVFEYGHPCDHDEIRQCLSMTAEDVEEKRSCNFFLRLKCTLTTKGRKVNLKSASYKVIHCIGHPMVSRQTVSDATEDSDVSIREFSVCGSSGSSGSGTEDSQDCSDKGSVRLSSGISLVVVGCPIPHPSNIEVPLGRHTFLSKHNLNMKFTYADDRLSEYLGWSSAELIGKSVFDYHHALDNSALNRSFKSLFSKGQCETMAYRFLSKTGGYAWVVTQATLIRCTKQNKPLSVVCVNHILSGIECKDEVYSVRQLEARSAVEELEKSSKSQEDVILPVLAPIESEKIPVEVEPIIPVKRTRPQTVTASLFKDLEPEEDKPLPRINNITEERKGKRSPWLFQEKPVVDYDPSRHRGLTRSQIPRSQQSQDNHLLTGTCRPPPQTATASIFAPRTEEMNTGFLIFSEDQPGLTMLKDEPEDLTHLAPTPGDVCVPLEDTPFLSDMLDDFILGNEVYCPLLSPSLPPDLPSGPDLSDDSDKTDTLVDPLNASIAETDPFFYKDTTSPGCSQKSESGLLTPVLSGSPSPQSLDSSLRSPGDDSTPLGSAISEDDMLMLSINDVIADEELALRAPYIPMSDQDEALQMLISDDMVMWGPTEGSDKKIKWDTEDEMSRRYADSSLAKLLKSSGDDLERNVVDPVQALGQTCRRGGSKRHHGTNSLHTGTQTKRIRSTQETKERATITASKIPTDLSPVVTGGDTTVTGINPQVSTRLQDIEDMKRANLMDQLMGETSEGQSSTVFEGRREEFKEDDGGGGFNGKNVRQSNSVLMNLLVSGCDEMYVDSSRVQLKKRQPLMINTEEHHVNSSTNYLTAYTMNPESPSPKKLLEESISSHMIPTINPQLMEMNDYTYIGDGTPLSPGSELLRVLSEV</sequence>
<dbReference type="SUPFAM" id="SSF47459">
    <property type="entry name" value="HLH, helix-loop-helix DNA-binding domain"/>
    <property type="match status" value="1"/>
</dbReference>
<keyword evidence="8" id="KW-0539">Nucleus</keyword>
<feature type="domain" description="PAS" evidence="11">
    <location>
        <begin position="276"/>
        <end position="327"/>
    </location>
</feature>
<feature type="region of interest" description="Disordered" evidence="10">
    <location>
        <begin position="776"/>
        <end position="810"/>
    </location>
</feature>
<accession>A0A0C9RQD5</accession>
<feature type="compositionally biased region" description="Polar residues" evidence="10">
    <location>
        <begin position="488"/>
        <end position="504"/>
    </location>
</feature>
<dbReference type="PRINTS" id="PR00785">
    <property type="entry name" value="NCTRNSLOCATR"/>
</dbReference>
<dbReference type="InterPro" id="IPR013767">
    <property type="entry name" value="PAS_fold"/>
</dbReference>
<dbReference type="InterPro" id="IPR000014">
    <property type="entry name" value="PAS"/>
</dbReference>
<dbReference type="GO" id="GO:0000977">
    <property type="term" value="F:RNA polymerase II transcription regulatory region sequence-specific DNA binding"/>
    <property type="evidence" value="ECO:0007669"/>
    <property type="project" value="TreeGrafter"/>
</dbReference>
<keyword evidence="9" id="KW-0379">Hydroxylation</keyword>
<evidence type="ECO:0000256" key="6">
    <source>
        <dbReference type="ARBA" id="ARBA00023159"/>
    </source>
</evidence>
<evidence type="ECO:0000313" key="13">
    <source>
        <dbReference type="EMBL" id="JAG79183.1"/>
    </source>
</evidence>
<evidence type="ECO:0000259" key="11">
    <source>
        <dbReference type="PROSITE" id="PS50112"/>
    </source>
</evidence>
<feature type="domain" description="PAS" evidence="11">
    <location>
        <begin position="95"/>
        <end position="156"/>
    </location>
</feature>
<dbReference type="GO" id="GO:0000981">
    <property type="term" value="F:DNA-binding transcription factor activity, RNA polymerase II-specific"/>
    <property type="evidence" value="ECO:0007669"/>
    <property type="project" value="TreeGrafter"/>
</dbReference>
<feature type="domain" description="BHLH" evidence="12">
    <location>
        <begin position="17"/>
        <end position="70"/>
    </location>
</feature>
<evidence type="ECO:0000256" key="3">
    <source>
        <dbReference type="ARBA" id="ARBA00022843"/>
    </source>
</evidence>
<feature type="region of interest" description="Disordered" evidence="10">
    <location>
        <begin position="1"/>
        <end position="30"/>
    </location>
</feature>
<evidence type="ECO:0000256" key="2">
    <source>
        <dbReference type="ARBA" id="ARBA00022737"/>
    </source>
</evidence>
<keyword evidence="7" id="KW-0804">Transcription</keyword>
<keyword evidence="5" id="KW-0238">DNA-binding</keyword>
<reference evidence="13" key="1">
    <citation type="submission" date="2015-01" db="EMBL/GenBank/DDBJ databases">
        <title>Transcriptome Assembly of Fopius arisanus.</title>
        <authorList>
            <person name="Geib S."/>
        </authorList>
    </citation>
    <scope>NUCLEOTIDE SEQUENCE</scope>
</reference>
<dbReference type="PROSITE" id="PS50112">
    <property type="entry name" value="PAS"/>
    <property type="match status" value="2"/>
</dbReference>
<dbReference type="PANTHER" id="PTHR23043">
    <property type="entry name" value="HYPOXIA-INDUCIBLE FACTOR 1 ALPHA"/>
    <property type="match status" value="1"/>
</dbReference>
<dbReference type="SUPFAM" id="SSF55785">
    <property type="entry name" value="PYP-like sensor domain (PAS domain)"/>
    <property type="match status" value="2"/>
</dbReference>
<dbReference type="GO" id="GO:0046983">
    <property type="term" value="F:protein dimerization activity"/>
    <property type="evidence" value="ECO:0007669"/>
    <property type="project" value="InterPro"/>
</dbReference>
<feature type="compositionally biased region" description="Low complexity" evidence="10">
    <location>
        <begin position="650"/>
        <end position="665"/>
    </location>
</feature>
<feature type="region of interest" description="Disordered" evidence="10">
    <location>
        <begin position="218"/>
        <end position="239"/>
    </location>
</feature>